<reference evidence="5 6" key="1">
    <citation type="journal article" date="2013" name="Genome Announc.">
        <title>Draft Genome Sequence of the Hydrogen- and Ethanol-Producing Bacterium Clostridium intestinale Strain URNW.</title>
        <authorList>
            <person name="Lal S."/>
            <person name="Ramachandran U."/>
            <person name="Zhang X."/>
            <person name="Sparling R."/>
            <person name="Levin D.B."/>
        </authorList>
    </citation>
    <scope>NUCLEOTIDE SEQUENCE [LARGE SCALE GENOMIC DNA]</scope>
    <source>
        <strain evidence="5 6">URNW</strain>
    </source>
</reference>
<proteinExistence type="predicted"/>
<dbReference type="InterPro" id="IPR023187">
    <property type="entry name" value="Tscrpt_reg_MarR-type_CS"/>
</dbReference>
<dbReference type="PROSITE" id="PS01117">
    <property type="entry name" value="HTH_MARR_1"/>
    <property type="match status" value="1"/>
</dbReference>
<sequence>MEVREIEQNYGESLYGIFHQVIKLNFHRAHQLLEKIGLHPGQAHLLGVIGHEEGISQNQLAKVLNIKPATVTGMIKKLEKAGFIKRKVDEADQRVMRVYTTEIGKELSLELKSYYNGIKKECFKNFTEDELVIFRRLLMQMKSNLEEITNKNLDNCNN</sequence>
<dbReference type="PATRIC" id="fig|1294142.3.peg.4539"/>
<dbReference type="STRING" id="1294142.CINTURNW_4394"/>
<dbReference type="Gene3D" id="1.10.10.10">
    <property type="entry name" value="Winged helix-like DNA-binding domain superfamily/Winged helix DNA-binding domain"/>
    <property type="match status" value="1"/>
</dbReference>
<dbReference type="PANTHER" id="PTHR42756">
    <property type="entry name" value="TRANSCRIPTIONAL REGULATOR, MARR"/>
    <property type="match status" value="1"/>
</dbReference>
<keyword evidence="1" id="KW-0805">Transcription regulation</keyword>
<dbReference type="InterPro" id="IPR036390">
    <property type="entry name" value="WH_DNA-bd_sf"/>
</dbReference>
<dbReference type="SMART" id="SM00347">
    <property type="entry name" value="HTH_MARR"/>
    <property type="match status" value="1"/>
</dbReference>
<gene>
    <name evidence="5" type="ORF">CINTURNW_4394</name>
</gene>
<dbReference type="InterPro" id="IPR000835">
    <property type="entry name" value="HTH_MarR-typ"/>
</dbReference>
<comment type="caution">
    <text evidence="5">The sequence shown here is derived from an EMBL/GenBank/DDBJ whole genome shotgun (WGS) entry which is preliminary data.</text>
</comment>
<dbReference type="eggNOG" id="COG1846">
    <property type="taxonomic scope" value="Bacteria"/>
</dbReference>
<evidence type="ECO:0000256" key="3">
    <source>
        <dbReference type="ARBA" id="ARBA00023163"/>
    </source>
</evidence>
<keyword evidence="2" id="KW-0238">DNA-binding</keyword>
<evidence type="ECO:0000259" key="4">
    <source>
        <dbReference type="PROSITE" id="PS50995"/>
    </source>
</evidence>
<dbReference type="SUPFAM" id="SSF46785">
    <property type="entry name" value="Winged helix' DNA-binding domain"/>
    <property type="match status" value="1"/>
</dbReference>
<dbReference type="Proteomes" id="UP000016721">
    <property type="component" value="Unassembled WGS sequence"/>
</dbReference>
<dbReference type="InterPro" id="IPR036388">
    <property type="entry name" value="WH-like_DNA-bd_sf"/>
</dbReference>
<protein>
    <submittedName>
        <fullName evidence="5">MarR family transcriptional regulator</fullName>
    </submittedName>
</protein>
<dbReference type="GO" id="GO:0003700">
    <property type="term" value="F:DNA-binding transcription factor activity"/>
    <property type="evidence" value="ECO:0007669"/>
    <property type="project" value="InterPro"/>
</dbReference>
<name>U2NGL4_9CLOT</name>
<dbReference type="HOGENOM" id="CLU_083287_18_7_9"/>
<organism evidence="5 6">
    <name type="scientific">Clostridium intestinale URNW</name>
    <dbReference type="NCBI Taxonomy" id="1294142"/>
    <lineage>
        <taxon>Bacteria</taxon>
        <taxon>Bacillati</taxon>
        <taxon>Bacillota</taxon>
        <taxon>Clostridia</taxon>
        <taxon>Eubacteriales</taxon>
        <taxon>Clostridiaceae</taxon>
        <taxon>Clostridium</taxon>
    </lineage>
</organism>
<evidence type="ECO:0000313" key="5">
    <source>
        <dbReference type="EMBL" id="ERK28253.1"/>
    </source>
</evidence>
<dbReference type="AlphaFoldDB" id="U2NGL4"/>
<evidence type="ECO:0000256" key="2">
    <source>
        <dbReference type="ARBA" id="ARBA00023125"/>
    </source>
</evidence>
<dbReference type="PROSITE" id="PS50995">
    <property type="entry name" value="HTH_MARR_2"/>
    <property type="match status" value="1"/>
</dbReference>
<evidence type="ECO:0000256" key="1">
    <source>
        <dbReference type="ARBA" id="ARBA00023015"/>
    </source>
</evidence>
<keyword evidence="3" id="KW-0804">Transcription</keyword>
<dbReference type="EMBL" id="APJA01000035">
    <property type="protein sequence ID" value="ERK28253.1"/>
    <property type="molecule type" value="Genomic_DNA"/>
</dbReference>
<accession>U2NGL4</accession>
<keyword evidence="6" id="KW-1185">Reference proteome</keyword>
<evidence type="ECO:0000313" key="6">
    <source>
        <dbReference type="Proteomes" id="UP000016721"/>
    </source>
</evidence>
<dbReference type="PRINTS" id="PR00598">
    <property type="entry name" value="HTHMARR"/>
</dbReference>
<dbReference type="GO" id="GO:0003677">
    <property type="term" value="F:DNA binding"/>
    <property type="evidence" value="ECO:0007669"/>
    <property type="project" value="UniProtKB-KW"/>
</dbReference>
<feature type="domain" description="HTH marR-type" evidence="4">
    <location>
        <begin position="1"/>
        <end position="143"/>
    </location>
</feature>
<dbReference type="Pfam" id="PF01047">
    <property type="entry name" value="MarR"/>
    <property type="match status" value="1"/>
</dbReference>
<dbReference type="PANTHER" id="PTHR42756:SF1">
    <property type="entry name" value="TRANSCRIPTIONAL REPRESSOR OF EMRAB OPERON"/>
    <property type="match status" value="1"/>
</dbReference>